<sequence>MLTPPSSLPFPPLQANPFVFPLYVPHRRSRWHLASRDFQFRFLSALLREPRALAGAENYRKTRVSAPAETQGPHTPVRWSESFLTTQVSTAHRLAKEEGFDGSMGGVRDRSSRLELMLLCTIVWGPSRVAG</sequence>
<proteinExistence type="predicted"/>
<evidence type="ECO:0000313" key="2">
    <source>
        <dbReference type="Proteomes" id="UP000070544"/>
    </source>
</evidence>
<keyword evidence="2" id="KW-1185">Reference proteome</keyword>
<gene>
    <name evidence="1" type="ORF">M427DRAFT_73851</name>
</gene>
<reference evidence="1 2" key="1">
    <citation type="journal article" date="2015" name="Genome Biol. Evol.">
        <title>Phylogenomic analyses indicate that early fungi evolved digesting cell walls of algal ancestors of land plants.</title>
        <authorList>
            <person name="Chang Y."/>
            <person name="Wang S."/>
            <person name="Sekimoto S."/>
            <person name="Aerts A.L."/>
            <person name="Choi C."/>
            <person name="Clum A."/>
            <person name="LaButti K.M."/>
            <person name="Lindquist E.A."/>
            <person name="Yee Ngan C."/>
            <person name="Ohm R.A."/>
            <person name="Salamov A.A."/>
            <person name="Grigoriev I.V."/>
            <person name="Spatafora J.W."/>
            <person name="Berbee M.L."/>
        </authorList>
    </citation>
    <scope>NUCLEOTIDE SEQUENCE [LARGE SCALE GENOMIC DNA]</scope>
    <source>
        <strain evidence="1 2">JEL478</strain>
    </source>
</reference>
<evidence type="ECO:0000313" key="1">
    <source>
        <dbReference type="EMBL" id="KXS10578.1"/>
    </source>
</evidence>
<protein>
    <submittedName>
        <fullName evidence="1">Uncharacterized protein</fullName>
    </submittedName>
</protein>
<organism evidence="1 2">
    <name type="scientific">Gonapodya prolifera (strain JEL478)</name>
    <name type="common">Monoblepharis prolifera</name>
    <dbReference type="NCBI Taxonomy" id="1344416"/>
    <lineage>
        <taxon>Eukaryota</taxon>
        <taxon>Fungi</taxon>
        <taxon>Fungi incertae sedis</taxon>
        <taxon>Chytridiomycota</taxon>
        <taxon>Chytridiomycota incertae sedis</taxon>
        <taxon>Monoblepharidomycetes</taxon>
        <taxon>Monoblepharidales</taxon>
        <taxon>Gonapodyaceae</taxon>
        <taxon>Gonapodya</taxon>
    </lineage>
</organism>
<accession>A0A139A1R4</accession>
<dbReference type="Proteomes" id="UP000070544">
    <property type="component" value="Unassembled WGS sequence"/>
</dbReference>
<dbReference type="AlphaFoldDB" id="A0A139A1R4"/>
<name>A0A139A1R4_GONPJ</name>
<dbReference type="EMBL" id="KQ965820">
    <property type="protein sequence ID" value="KXS10578.1"/>
    <property type="molecule type" value="Genomic_DNA"/>
</dbReference>